<dbReference type="EMBL" id="SRSD01000005">
    <property type="protein sequence ID" value="KAA0891888.1"/>
    <property type="molecule type" value="Genomic_DNA"/>
</dbReference>
<proteinExistence type="predicted"/>
<dbReference type="InterPro" id="IPR031322">
    <property type="entry name" value="Shikimate/glucono_kinase"/>
</dbReference>
<keyword evidence="5" id="KW-0067">ATP-binding</keyword>
<dbReference type="OrthoDB" id="9800332at2"/>
<evidence type="ECO:0000256" key="1">
    <source>
        <dbReference type="ARBA" id="ARBA00022605"/>
    </source>
</evidence>
<evidence type="ECO:0000313" key="7">
    <source>
        <dbReference type="EMBL" id="KAA0891888.1"/>
    </source>
</evidence>
<dbReference type="GO" id="GO:0004765">
    <property type="term" value="F:shikimate kinase activity"/>
    <property type="evidence" value="ECO:0007669"/>
    <property type="project" value="TreeGrafter"/>
</dbReference>
<dbReference type="Gene3D" id="3.40.50.300">
    <property type="entry name" value="P-loop containing nucleotide triphosphate hydrolases"/>
    <property type="match status" value="1"/>
</dbReference>
<dbReference type="CDD" id="cd00464">
    <property type="entry name" value="SK"/>
    <property type="match status" value="1"/>
</dbReference>
<protein>
    <submittedName>
        <fullName evidence="7">Shikimate kinase</fullName>
    </submittedName>
</protein>
<organism evidence="7 8">
    <name type="scientific">Oryzomonas rubra</name>
    <dbReference type="NCBI Taxonomy" id="2509454"/>
    <lineage>
        <taxon>Bacteria</taxon>
        <taxon>Pseudomonadati</taxon>
        <taxon>Thermodesulfobacteriota</taxon>
        <taxon>Desulfuromonadia</taxon>
        <taxon>Geobacterales</taxon>
        <taxon>Geobacteraceae</taxon>
        <taxon>Oryzomonas</taxon>
    </lineage>
</organism>
<dbReference type="GO" id="GO:0009073">
    <property type="term" value="P:aromatic amino acid family biosynthetic process"/>
    <property type="evidence" value="ECO:0007669"/>
    <property type="project" value="UniProtKB-KW"/>
</dbReference>
<dbReference type="InterPro" id="IPR027417">
    <property type="entry name" value="P-loop_NTPase"/>
</dbReference>
<evidence type="ECO:0000256" key="3">
    <source>
        <dbReference type="ARBA" id="ARBA00022741"/>
    </source>
</evidence>
<keyword evidence="8" id="KW-1185">Reference proteome</keyword>
<dbReference type="PRINTS" id="PR01100">
    <property type="entry name" value="SHIKIMTKNASE"/>
</dbReference>
<dbReference type="GO" id="GO:0005829">
    <property type="term" value="C:cytosol"/>
    <property type="evidence" value="ECO:0007669"/>
    <property type="project" value="TreeGrafter"/>
</dbReference>
<dbReference type="Proteomes" id="UP000324298">
    <property type="component" value="Unassembled WGS sequence"/>
</dbReference>
<dbReference type="PANTHER" id="PTHR21087">
    <property type="entry name" value="SHIKIMATE KINASE"/>
    <property type="match status" value="1"/>
</dbReference>
<gene>
    <name evidence="7" type="ORF">ET418_10055</name>
</gene>
<reference evidence="7 8" key="1">
    <citation type="submission" date="2019-04" db="EMBL/GenBank/DDBJ databases">
        <title>Geobacter ruber sp. nov., ferric-reducing bacteria isolated from paddy soil.</title>
        <authorList>
            <person name="Xu Z."/>
            <person name="Masuda Y."/>
            <person name="Itoh H."/>
            <person name="Senoo K."/>
        </authorList>
    </citation>
    <scope>NUCLEOTIDE SEQUENCE [LARGE SCALE GENOMIC DNA]</scope>
    <source>
        <strain evidence="7 8">Red88</strain>
    </source>
</reference>
<accession>A0A5A9XHU9</accession>
<dbReference type="AlphaFoldDB" id="A0A5A9XHU9"/>
<dbReference type="GO" id="GO:0008652">
    <property type="term" value="P:amino acid biosynthetic process"/>
    <property type="evidence" value="ECO:0007669"/>
    <property type="project" value="UniProtKB-KW"/>
</dbReference>
<dbReference type="Pfam" id="PF01202">
    <property type="entry name" value="SKI"/>
    <property type="match status" value="1"/>
</dbReference>
<keyword evidence="3" id="KW-0547">Nucleotide-binding</keyword>
<evidence type="ECO:0000256" key="2">
    <source>
        <dbReference type="ARBA" id="ARBA00022679"/>
    </source>
</evidence>
<evidence type="ECO:0000256" key="4">
    <source>
        <dbReference type="ARBA" id="ARBA00022777"/>
    </source>
</evidence>
<dbReference type="PANTHER" id="PTHR21087:SF16">
    <property type="entry name" value="SHIKIMATE KINASE 1, CHLOROPLASTIC"/>
    <property type="match status" value="1"/>
</dbReference>
<evidence type="ECO:0000313" key="8">
    <source>
        <dbReference type="Proteomes" id="UP000324298"/>
    </source>
</evidence>
<dbReference type="InterPro" id="IPR000623">
    <property type="entry name" value="Shikimate_kinase/TSH1"/>
</dbReference>
<dbReference type="SUPFAM" id="SSF52540">
    <property type="entry name" value="P-loop containing nucleoside triphosphate hydrolases"/>
    <property type="match status" value="1"/>
</dbReference>
<sequence>MPGAGKSTVGVILAKLASLDFIDTDVLIQSCERRSLQSIIDSQGYLALREIEERILLGLECRGHVIATGGSAVYSRPAMAHLAENGVVVFLDVDLATLESRALNLGRRGIAKHPDQSFAELFEERRRLYLACADVVIDCHGLGHDLVCTEILGTLHVAG</sequence>
<evidence type="ECO:0000256" key="6">
    <source>
        <dbReference type="ARBA" id="ARBA00023141"/>
    </source>
</evidence>
<name>A0A5A9XHU9_9BACT</name>
<keyword evidence="4 7" id="KW-0418">Kinase</keyword>
<comment type="caution">
    <text evidence="7">The sequence shown here is derived from an EMBL/GenBank/DDBJ whole genome shotgun (WGS) entry which is preliminary data.</text>
</comment>
<dbReference type="GO" id="GO:0005524">
    <property type="term" value="F:ATP binding"/>
    <property type="evidence" value="ECO:0007669"/>
    <property type="project" value="UniProtKB-KW"/>
</dbReference>
<evidence type="ECO:0000256" key="5">
    <source>
        <dbReference type="ARBA" id="ARBA00022840"/>
    </source>
</evidence>
<keyword evidence="6" id="KW-0057">Aromatic amino acid biosynthesis</keyword>
<keyword evidence="1" id="KW-0028">Amino-acid biosynthesis</keyword>
<keyword evidence="2" id="KW-0808">Transferase</keyword>